<keyword evidence="1 6" id="KW-0808">Transferase</keyword>
<evidence type="ECO:0000313" key="10">
    <source>
        <dbReference type="EMBL" id="SNB71638.1"/>
    </source>
</evidence>
<dbReference type="UniPathway" id="UPA00588">
    <property type="reaction ID" value="UER00649"/>
</dbReference>
<evidence type="ECO:0000256" key="7">
    <source>
        <dbReference type="RuleBase" id="RU003330"/>
    </source>
</evidence>
<feature type="binding site" evidence="6">
    <location>
        <position position="38"/>
    </location>
    <ligand>
        <name>AMP</name>
        <dbReference type="ChEBI" id="CHEBI:456215"/>
    </ligand>
</feature>
<organism evidence="10 11">
    <name type="scientific">Thermoflexus hugenholtzii JAD2</name>
    <dbReference type="NCBI Taxonomy" id="877466"/>
    <lineage>
        <taxon>Bacteria</taxon>
        <taxon>Bacillati</taxon>
        <taxon>Chloroflexota</taxon>
        <taxon>Thermoflexia</taxon>
        <taxon>Thermoflexales</taxon>
        <taxon>Thermoflexaceae</taxon>
        <taxon>Thermoflexus</taxon>
    </lineage>
</organism>
<dbReference type="Pfam" id="PF00406">
    <property type="entry name" value="ADK"/>
    <property type="match status" value="1"/>
</dbReference>
<dbReference type="Gene3D" id="3.40.50.300">
    <property type="entry name" value="P-loop containing nucleotide triphosphate hydrolases"/>
    <property type="match status" value="1"/>
</dbReference>
<dbReference type="RefSeq" id="WP_088571989.1">
    <property type="nucleotide sequence ID" value="NZ_FYEK01000054.1"/>
</dbReference>
<dbReference type="EMBL" id="FYEK01000054">
    <property type="protein sequence ID" value="SNB71638.1"/>
    <property type="molecule type" value="Genomic_DNA"/>
</dbReference>
<feature type="region of interest" description="LID" evidence="6">
    <location>
        <begin position="128"/>
        <end position="165"/>
    </location>
</feature>
<evidence type="ECO:0000256" key="2">
    <source>
        <dbReference type="ARBA" id="ARBA00022727"/>
    </source>
</evidence>
<evidence type="ECO:0000259" key="9">
    <source>
        <dbReference type="Pfam" id="PF05191"/>
    </source>
</evidence>
<comment type="function">
    <text evidence="6">Catalyzes the reversible transfer of the terminal phosphate group between ATP and AMP. Plays an important role in cellular energy homeostasis and in adenine nucleotide metabolism.</text>
</comment>
<dbReference type="InParanoid" id="A0A212RGV2"/>
<proteinExistence type="inferred from homology"/>
<feature type="binding site" evidence="6">
    <location>
        <position position="132"/>
    </location>
    <ligand>
        <name>Zn(2+)</name>
        <dbReference type="ChEBI" id="CHEBI:29105"/>
        <note>structural</note>
    </ligand>
</feature>
<evidence type="ECO:0000256" key="1">
    <source>
        <dbReference type="ARBA" id="ARBA00022679"/>
    </source>
</evidence>
<accession>A0A212RGV2</accession>
<feature type="binding site" evidence="6">
    <location>
        <begin position="87"/>
        <end position="90"/>
    </location>
    <ligand>
        <name>AMP</name>
        <dbReference type="ChEBI" id="CHEBI:456215"/>
    </ligand>
</feature>
<dbReference type="GO" id="GO:0044209">
    <property type="term" value="P:AMP salvage"/>
    <property type="evidence" value="ECO:0007669"/>
    <property type="project" value="UniProtKB-UniRule"/>
</dbReference>
<feature type="binding site" evidence="6">
    <location>
        <position position="201"/>
    </location>
    <ligand>
        <name>ATP</name>
        <dbReference type="ChEBI" id="CHEBI:30616"/>
    </ligand>
</feature>
<evidence type="ECO:0000313" key="11">
    <source>
        <dbReference type="Proteomes" id="UP000197025"/>
    </source>
</evidence>
<protein>
    <recommendedName>
        <fullName evidence="6 8">Adenylate kinase</fullName>
        <shortName evidence="6">AK</shortName>
        <ecNumber evidence="6 8">2.7.4.3</ecNumber>
    </recommendedName>
    <alternativeName>
        <fullName evidence="6">ATP-AMP transphosphorylase</fullName>
    </alternativeName>
    <alternativeName>
        <fullName evidence="6">ATP:AMP phosphotransferase</fullName>
    </alternativeName>
    <alternativeName>
        <fullName evidence="6">Adenylate monophosphate kinase</fullName>
    </alternativeName>
</protein>
<dbReference type="InterPro" id="IPR007862">
    <property type="entry name" value="Adenylate_kinase_lid-dom"/>
</dbReference>
<dbReference type="NCBIfam" id="NF011100">
    <property type="entry name" value="PRK14527.1"/>
    <property type="match status" value="1"/>
</dbReference>
<dbReference type="NCBIfam" id="TIGR01351">
    <property type="entry name" value="adk"/>
    <property type="match status" value="1"/>
</dbReference>
<keyword evidence="6" id="KW-0862">Zinc</keyword>
<feature type="region of interest" description="NMP" evidence="6">
    <location>
        <begin position="32"/>
        <end position="61"/>
    </location>
</feature>
<dbReference type="SUPFAM" id="SSF52540">
    <property type="entry name" value="P-loop containing nucleoside triphosphate hydrolases"/>
    <property type="match status" value="1"/>
</dbReference>
<feature type="binding site" evidence="6">
    <location>
        <position position="173"/>
    </location>
    <ligand>
        <name>AMP</name>
        <dbReference type="ChEBI" id="CHEBI:456215"/>
    </ligand>
</feature>
<dbReference type="InterPro" id="IPR033690">
    <property type="entry name" value="Adenylat_kinase_CS"/>
</dbReference>
<dbReference type="NCBIfam" id="NF001380">
    <property type="entry name" value="PRK00279.1-2"/>
    <property type="match status" value="1"/>
</dbReference>
<dbReference type="CDD" id="cd01428">
    <property type="entry name" value="ADK"/>
    <property type="match status" value="1"/>
</dbReference>
<feature type="binding site" evidence="6">
    <location>
        <begin position="59"/>
        <end position="61"/>
    </location>
    <ligand>
        <name>AMP</name>
        <dbReference type="ChEBI" id="CHEBI:456215"/>
    </ligand>
</feature>
<dbReference type="EC" id="2.7.4.3" evidence="6 8"/>
<dbReference type="PANTHER" id="PTHR23359">
    <property type="entry name" value="NUCLEOTIDE KINASE"/>
    <property type="match status" value="1"/>
</dbReference>
<name>A0A212RGV2_9CHLR</name>
<feature type="domain" description="Adenylate kinase active site lid" evidence="9">
    <location>
        <begin position="129"/>
        <end position="164"/>
    </location>
</feature>
<keyword evidence="3 6" id="KW-0547">Nucleotide-binding</keyword>
<feature type="binding site" evidence="6">
    <location>
        <position position="152"/>
    </location>
    <ligand>
        <name>Zn(2+)</name>
        <dbReference type="ChEBI" id="CHEBI:29105"/>
        <note>structural</note>
    </ligand>
</feature>
<feature type="binding site" evidence="6">
    <location>
        <position position="94"/>
    </location>
    <ligand>
        <name>AMP</name>
        <dbReference type="ChEBI" id="CHEBI:456215"/>
    </ligand>
</feature>
<evidence type="ECO:0000256" key="4">
    <source>
        <dbReference type="ARBA" id="ARBA00022777"/>
    </source>
</evidence>
<feature type="binding site" evidence="6">
    <location>
        <position position="33"/>
    </location>
    <ligand>
        <name>AMP</name>
        <dbReference type="ChEBI" id="CHEBI:456215"/>
    </ligand>
</feature>
<dbReference type="Proteomes" id="UP000197025">
    <property type="component" value="Unassembled WGS sequence"/>
</dbReference>
<feature type="binding site" evidence="6">
    <location>
        <position position="129"/>
    </location>
    <ligand>
        <name>ATP</name>
        <dbReference type="ChEBI" id="CHEBI:30616"/>
    </ligand>
</feature>
<dbReference type="GO" id="GO:0005737">
    <property type="term" value="C:cytoplasm"/>
    <property type="evidence" value="ECO:0007669"/>
    <property type="project" value="UniProtKB-SubCell"/>
</dbReference>
<feature type="binding site" evidence="6">
    <location>
        <position position="162"/>
    </location>
    <ligand>
        <name>AMP</name>
        <dbReference type="ChEBI" id="CHEBI:456215"/>
    </ligand>
</feature>
<feature type="binding site" evidence="6">
    <location>
        <position position="135"/>
    </location>
    <ligand>
        <name>Zn(2+)</name>
        <dbReference type="ChEBI" id="CHEBI:29105"/>
        <note>structural</note>
    </ligand>
</feature>
<keyword evidence="2 6" id="KW-0545">Nucleotide biosynthesis</keyword>
<dbReference type="GO" id="GO:0008270">
    <property type="term" value="F:zinc ion binding"/>
    <property type="evidence" value="ECO:0007669"/>
    <property type="project" value="UniProtKB-UniRule"/>
</dbReference>
<comment type="subcellular location">
    <subcellularLocation>
        <location evidence="6 8">Cytoplasm</location>
    </subcellularLocation>
</comment>
<feature type="binding site" evidence="6">
    <location>
        <begin position="12"/>
        <end position="17"/>
    </location>
    <ligand>
        <name>ATP</name>
        <dbReference type="ChEBI" id="CHEBI:30616"/>
    </ligand>
</feature>
<evidence type="ECO:0000256" key="6">
    <source>
        <dbReference type="HAMAP-Rule" id="MF_00235"/>
    </source>
</evidence>
<sequence length="222" mass="25070">MPLDLILMGPPGAGKGTQAKILSQRLGIPHVASGDLFRDHLHRQTPLGQLARQYMDRGELVPDDVTIGMIRERLEQPDCRDGVILDGFPRTPAQAQALDEMLSEMGRSLVAVLYIRVREELLLRRLAGRWTCRTCGAVYHIEFNPPRVPGRCDLDGGTLYQREDDTEEVQRRRIQVYQEQTAPLVSFYRDRGLLVEVDGEQPIPEVTAALLQAIEIRRTAHP</sequence>
<comment type="catalytic activity">
    <reaction evidence="6 8">
        <text>AMP + ATP = 2 ADP</text>
        <dbReference type="Rhea" id="RHEA:12973"/>
        <dbReference type="ChEBI" id="CHEBI:30616"/>
        <dbReference type="ChEBI" id="CHEBI:456215"/>
        <dbReference type="ChEBI" id="CHEBI:456216"/>
        <dbReference type="EC" id="2.7.4.3"/>
    </reaction>
</comment>
<gene>
    <name evidence="6" type="primary">adk</name>
    <name evidence="10" type="ORF">SAMN02746019_00014700</name>
</gene>
<keyword evidence="6" id="KW-0963">Cytoplasm</keyword>
<dbReference type="HAMAP" id="MF_00235">
    <property type="entry name" value="Adenylate_kinase_Adk"/>
    <property type="match status" value="1"/>
</dbReference>
<dbReference type="NCBIfam" id="NF001381">
    <property type="entry name" value="PRK00279.1-3"/>
    <property type="match status" value="1"/>
</dbReference>
<dbReference type="FunFam" id="3.40.50.300:FF:000106">
    <property type="entry name" value="Adenylate kinase mitochondrial"/>
    <property type="match status" value="1"/>
</dbReference>
<evidence type="ECO:0000256" key="5">
    <source>
        <dbReference type="ARBA" id="ARBA00022840"/>
    </source>
</evidence>
<dbReference type="InterPro" id="IPR006259">
    <property type="entry name" value="Adenyl_kin_sub"/>
</dbReference>
<feature type="binding site" evidence="6">
    <location>
        <begin position="138"/>
        <end position="139"/>
    </location>
    <ligand>
        <name>ATP</name>
        <dbReference type="ChEBI" id="CHEBI:30616"/>
    </ligand>
</feature>
<keyword evidence="6" id="KW-0479">Metal-binding</keyword>
<dbReference type="AlphaFoldDB" id="A0A212RGV2"/>
<dbReference type="GO" id="GO:0005524">
    <property type="term" value="F:ATP binding"/>
    <property type="evidence" value="ECO:0007669"/>
    <property type="project" value="UniProtKB-UniRule"/>
</dbReference>
<dbReference type="PROSITE" id="PS00113">
    <property type="entry name" value="ADENYLATE_KINASE"/>
    <property type="match status" value="1"/>
</dbReference>
<comment type="subunit">
    <text evidence="6 8">Monomer.</text>
</comment>
<dbReference type="PRINTS" id="PR00094">
    <property type="entry name" value="ADENYLTKNASE"/>
</dbReference>
<comment type="domain">
    <text evidence="6">Consists of three domains, a large central CORE domain and two small peripheral domains, NMPbind and LID, which undergo movements during catalysis. The LID domain closes over the site of phosphoryl transfer upon ATP binding. Assembling and dissambling the active center during each catalytic cycle provides an effective means to prevent ATP hydrolysis. Some bacteria have evolved a zinc-coordinating structure that stabilizes the LID domain.</text>
</comment>
<dbReference type="InterPro" id="IPR027417">
    <property type="entry name" value="P-loop_NTPase"/>
</dbReference>
<dbReference type="Pfam" id="PF05191">
    <property type="entry name" value="ADK_lid"/>
    <property type="match status" value="1"/>
</dbReference>
<keyword evidence="4 6" id="KW-0418">Kinase</keyword>
<reference evidence="11" key="1">
    <citation type="submission" date="2017-06" db="EMBL/GenBank/DDBJ databases">
        <authorList>
            <person name="Varghese N."/>
            <person name="Submissions S."/>
        </authorList>
    </citation>
    <scope>NUCLEOTIDE SEQUENCE [LARGE SCALE GENOMIC DNA]</scope>
    <source>
        <strain evidence="11">JAD2</strain>
    </source>
</reference>
<dbReference type="InterPro" id="IPR000850">
    <property type="entry name" value="Adenylat/UMP-CMP_kin"/>
</dbReference>
<evidence type="ECO:0000256" key="8">
    <source>
        <dbReference type="RuleBase" id="RU003331"/>
    </source>
</evidence>
<dbReference type="OrthoDB" id="9805030at2"/>
<keyword evidence="5 6" id="KW-0067">ATP-binding</keyword>
<comment type="similarity">
    <text evidence="6 7">Belongs to the adenylate kinase family.</text>
</comment>
<keyword evidence="11" id="KW-1185">Reference proteome</keyword>
<evidence type="ECO:0000256" key="3">
    <source>
        <dbReference type="ARBA" id="ARBA00022741"/>
    </source>
</evidence>
<dbReference type="FunCoup" id="A0A212RGV2">
    <property type="interactions" value="465"/>
</dbReference>
<feature type="binding site" evidence="6">
    <location>
        <position position="155"/>
    </location>
    <ligand>
        <name>Zn(2+)</name>
        <dbReference type="ChEBI" id="CHEBI:29105"/>
        <note>structural</note>
    </ligand>
</feature>
<comment type="pathway">
    <text evidence="6">Purine metabolism; AMP biosynthesis via salvage pathway; AMP from ADP: step 1/1.</text>
</comment>
<dbReference type="GO" id="GO:0004017">
    <property type="term" value="F:AMP kinase activity"/>
    <property type="evidence" value="ECO:0007669"/>
    <property type="project" value="UniProtKB-UniRule"/>
</dbReference>